<sequence length="76" mass="8646">MSSNASPKVHFDQPDVDVVVHDDIHEVLEGDPYDTSLLSLYANNVVRHICDAKYCDVLKRINHGRKIAKLQESEKQ</sequence>
<comment type="caution">
    <text evidence="1">The sequence shown here is derived from an EMBL/GenBank/DDBJ whole genome shotgun (WGS) entry which is preliminary data.</text>
</comment>
<evidence type="ECO:0000313" key="1">
    <source>
        <dbReference type="EMBL" id="KAI5427118.1"/>
    </source>
</evidence>
<dbReference type="Proteomes" id="UP001058974">
    <property type="component" value="Chromosome 3"/>
</dbReference>
<proteinExistence type="predicted"/>
<dbReference type="AlphaFoldDB" id="A0A9D5AYT1"/>
<accession>A0A9D5AYT1</accession>
<dbReference type="EMBL" id="JAMSHJ010000003">
    <property type="protein sequence ID" value="KAI5427118.1"/>
    <property type="molecule type" value="Genomic_DNA"/>
</dbReference>
<keyword evidence="2" id="KW-1185">Reference proteome</keyword>
<organism evidence="1 2">
    <name type="scientific">Pisum sativum</name>
    <name type="common">Garden pea</name>
    <name type="synonym">Lathyrus oleraceus</name>
    <dbReference type="NCBI Taxonomy" id="3888"/>
    <lineage>
        <taxon>Eukaryota</taxon>
        <taxon>Viridiplantae</taxon>
        <taxon>Streptophyta</taxon>
        <taxon>Embryophyta</taxon>
        <taxon>Tracheophyta</taxon>
        <taxon>Spermatophyta</taxon>
        <taxon>Magnoliopsida</taxon>
        <taxon>eudicotyledons</taxon>
        <taxon>Gunneridae</taxon>
        <taxon>Pentapetalae</taxon>
        <taxon>rosids</taxon>
        <taxon>fabids</taxon>
        <taxon>Fabales</taxon>
        <taxon>Fabaceae</taxon>
        <taxon>Papilionoideae</taxon>
        <taxon>50 kb inversion clade</taxon>
        <taxon>NPAAA clade</taxon>
        <taxon>Hologalegina</taxon>
        <taxon>IRL clade</taxon>
        <taxon>Fabeae</taxon>
        <taxon>Lathyrus</taxon>
    </lineage>
</organism>
<protein>
    <submittedName>
        <fullName evidence="1">Uncharacterized protein</fullName>
    </submittedName>
</protein>
<dbReference type="Gramene" id="Psat03G0251100-T1">
    <property type="protein sequence ID" value="KAI5427118.1"/>
    <property type="gene ID" value="KIW84_032511"/>
</dbReference>
<name>A0A9D5AYT1_PEA</name>
<gene>
    <name evidence="1" type="ORF">KIW84_032511</name>
</gene>
<evidence type="ECO:0000313" key="2">
    <source>
        <dbReference type="Proteomes" id="UP001058974"/>
    </source>
</evidence>
<reference evidence="1 2" key="1">
    <citation type="journal article" date="2022" name="Nat. Genet.">
        <title>Improved pea reference genome and pan-genome highlight genomic features and evolutionary characteristics.</title>
        <authorList>
            <person name="Yang T."/>
            <person name="Liu R."/>
            <person name="Luo Y."/>
            <person name="Hu S."/>
            <person name="Wang D."/>
            <person name="Wang C."/>
            <person name="Pandey M.K."/>
            <person name="Ge S."/>
            <person name="Xu Q."/>
            <person name="Li N."/>
            <person name="Li G."/>
            <person name="Huang Y."/>
            <person name="Saxena R.K."/>
            <person name="Ji Y."/>
            <person name="Li M."/>
            <person name="Yan X."/>
            <person name="He Y."/>
            <person name="Liu Y."/>
            <person name="Wang X."/>
            <person name="Xiang C."/>
            <person name="Varshney R.K."/>
            <person name="Ding H."/>
            <person name="Gao S."/>
            <person name="Zong X."/>
        </authorList>
    </citation>
    <scope>NUCLEOTIDE SEQUENCE [LARGE SCALE GENOMIC DNA]</scope>
    <source>
        <strain evidence="1 2">cv. Zhongwan 6</strain>
    </source>
</reference>